<dbReference type="InterPro" id="IPR000010">
    <property type="entry name" value="Cystatin_dom"/>
</dbReference>
<keyword evidence="1" id="KW-0646">Protease inhibitor</keyword>
<proteinExistence type="predicted"/>
<organism evidence="5 6">
    <name type="scientific">Linum tenue</name>
    <dbReference type="NCBI Taxonomy" id="586396"/>
    <lineage>
        <taxon>Eukaryota</taxon>
        <taxon>Viridiplantae</taxon>
        <taxon>Streptophyta</taxon>
        <taxon>Embryophyta</taxon>
        <taxon>Tracheophyta</taxon>
        <taxon>Spermatophyta</taxon>
        <taxon>Magnoliopsida</taxon>
        <taxon>eudicotyledons</taxon>
        <taxon>Gunneridae</taxon>
        <taxon>Pentapetalae</taxon>
        <taxon>rosids</taxon>
        <taxon>fabids</taxon>
        <taxon>Malpighiales</taxon>
        <taxon>Linaceae</taxon>
        <taxon>Linum</taxon>
    </lineage>
</organism>
<evidence type="ECO:0000313" key="6">
    <source>
        <dbReference type="Proteomes" id="UP001154282"/>
    </source>
</evidence>
<reference evidence="5" key="1">
    <citation type="submission" date="2022-08" db="EMBL/GenBank/DDBJ databases">
        <authorList>
            <person name="Gutierrez-Valencia J."/>
        </authorList>
    </citation>
    <scope>NUCLEOTIDE SEQUENCE</scope>
</reference>
<evidence type="ECO:0000256" key="3">
    <source>
        <dbReference type="SAM" id="SignalP"/>
    </source>
</evidence>
<dbReference type="Pfam" id="PF16845">
    <property type="entry name" value="SQAPI"/>
    <property type="match status" value="1"/>
</dbReference>
<protein>
    <recommendedName>
        <fullName evidence="4">Cystatin domain-containing protein</fullName>
    </recommendedName>
</protein>
<dbReference type="AlphaFoldDB" id="A0AAV0RHP7"/>
<accession>A0AAV0RHP7</accession>
<feature type="domain" description="Cystatin" evidence="4">
    <location>
        <begin position="32"/>
        <end position="106"/>
    </location>
</feature>
<dbReference type="CDD" id="cd00042">
    <property type="entry name" value="CY"/>
    <property type="match status" value="1"/>
</dbReference>
<dbReference type="PANTHER" id="PTHR47364">
    <property type="entry name" value="CYSTEINE PROTEINASE INHIBITOR 5"/>
    <property type="match status" value="1"/>
</dbReference>
<evidence type="ECO:0000256" key="1">
    <source>
        <dbReference type="ARBA" id="ARBA00022690"/>
    </source>
</evidence>
<keyword evidence="6" id="KW-1185">Reference proteome</keyword>
<dbReference type="GO" id="GO:0004869">
    <property type="term" value="F:cysteine-type endopeptidase inhibitor activity"/>
    <property type="evidence" value="ECO:0007669"/>
    <property type="project" value="UniProtKB-KW"/>
</dbReference>
<dbReference type="Proteomes" id="UP001154282">
    <property type="component" value="Unassembled WGS sequence"/>
</dbReference>
<keyword evidence="3" id="KW-0732">Signal</keyword>
<dbReference type="InterPro" id="IPR046350">
    <property type="entry name" value="Cystatin_sf"/>
</dbReference>
<gene>
    <name evidence="5" type="ORF">LITE_LOCUS48253</name>
</gene>
<feature type="chain" id="PRO_5043964942" description="Cystatin domain-containing protein" evidence="3">
    <location>
        <begin position="23"/>
        <end position="125"/>
    </location>
</feature>
<dbReference type="SUPFAM" id="SSF54403">
    <property type="entry name" value="Cystatin/monellin"/>
    <property type="match status" value="1"/>
</dbReference>
<sequence length="125" mass="14150">MRPITFLVTMTTVAVILSTTNATFGGWEWEPIKNLKDEHVKEIAEYAVEAYNMISNSFPIQLVKVEKGKIRYAGGTNYKLVVAAVVPETGNMVKLYETVVHENIFYAKKVVYFRQLFKSAPTPES</sequence>
<evidence type="ECO:0000313" key="5">
    <source>
        <dbReference type="EMBL" id="CAI0557177.1"/>
    </source>
</evidence>
<feature type="signal peptide" evidence="3">
    <location>
        <begin position="1"/>
        <end position="22"/>
    </location>
</feature>
<comment type="caution">
    <text evidence="5">The sequence shown here is derived from an EMBL/GenBank/DDBJ whole genome shotgun (WGS) entry which is preliminary data.</text>
</comment>
<name>A0AAV0RHP7_9ROSI</name>
<keyword evidence="2" id="KW-0789">Thiol protease inhibitor</keyword>
<dbReference type="EMBL" id="CAMGYJ010000011">
    <property type="protein sequence ID" value="CAI0557177.1"/>
    <property type="molecule type" value="Genomic_DNA"/>
</dbReference>
<dbReference type="Gene3D" id="3.10.450.10">
    <property type="match status" value="1"/>
</dbReference>
<dbReference type="PANTHER" id="PTHR47364:SF2">
    <property type="entry name" value="CYSTEINE PROTEINASE INHIBITOR 5"/>
    <property type="match status" value="1"/>
</dbReference>
<evidence type="ECO:0000256" key="2">
    <source>
        <dbReference type="ARBA" id="ARBA00022704"/>
    </source>
</evidence>
<evidence type="ECO:0000259" key="4">
    <source>
        <dbReference type="Pfam" id="PF16845"/>
    </source>
</evidence>